<feature type="transmembrane region" description="Helical" evidence="2">
    <location>
        <begin position="528"/>
        <end position="547"/>
    </location>
</feature>
<accession>A0A2H6KGF9</accession>
<keyword evidence="2" id="KW-0472">Membrane</keyword>
<keyword evidence="2" id="KW-0812">Transmembrane</keyword>
<evidence type="ECO:0000313" key="3">
    <source>
        <dbReference type="EMBL" id="GBE62083.1"/>
    </source>
</evidence>
<protein>
    <submittedName>
        <fullName evidence="3">Integral membrane protein</fullName>
    </submittedName>
</protein>
<evidence type="ECO:0000256" key="2">
    <source>
        <dbReference type="SAM" id="Phobius"/>
    </source>
</evidence>
<dbReference type="EMBL" id="BDSA01000004">
    <property type="protein sequence ID" value="GBE62083.1"/>
    <property type="molecule type" value="Genomic_DNA"/>
</dbReference>
<evidence type="ECO:0000313" key="4">
    <source>
        <dbReference type="Proteomes" id="UP000236319"/>
    </source>
</evidence>
<name>A0A2H6KGF9_9APIC</name>
<comment type="caution">
    <text evidence="3">The sequence shown here is derived from an EMBL/GenBank/DDBJ whole genome shotgun (WGS) entry which is preliminary data.</text>
</comment>
<sequence length="585" mass="65205">MAALSRSSLMCMQSDFQKPPSAAYPAQDEWYRELERHRTCLRRRCKELKTAFRPRQHPQHTVDKCADRSQVCKQKAQSPVSTPVSAVYRGKAFNGTLSDVESSIYEHQPSPKAVLVTPNHNRADPPNATPASRHTGRHFDVPKGRGAVFNPSNNGTAHLRRHLQRSSSVGTARSFEGGLTSCSSSADSVNGHIPINFLLACKRGIGAITPSYNRSFTLVDCVDRAPPLGPDPRHAHCVHRRGGTSKPYERSRVGDTSCVTNCDRLCEDRRQKLQTFCGDIKHQNKSHGQGRPNLHSHPCIPRKPPVAVTQPTCLVDHKAHESYTNHPCRTDRHPHQGKDYRNCHRCHHCYENDFRMNKETHMSPKNHEHGSSLDAAEDYPLHSFEASPSRRSQAASPAGVTRQVDAQFVENLLTGHNVNVEVLKAPELGSTERTRHMLSVCREVFMGAIGAQVVYVVTSMLFGNVAAAIMVALLCIQSAFCHCDGRPMAYVINGVLSLVVASTVTVALCCDVAGLEPYRTDPVLNTMSYIYVPLCFAFGIFSFFLAHSNNDLHKRERQAIVYAVNRLLGDRFHVNQRNLTIERRT</sequence>
<dbReference type="AlphaFoldDB" id="A0A2H6KGF9"/>
<feature type="transmembrane region" description="Helical" evidence="2">
    <location>
        <begin position="453"/>
        <end position="476"/>
    </location>
</feature>
<gene>
    <name evidence="3" type="ORF">BOVATA_035760</name>
</gene>
<evidence type="ECO:0000256" key="1">
    <source>
        <dbReference type="SAM" id="MobiDB-lite"/>
    </source>
</evidence>
<keyword evidence="4" id="KW-1185">Reference proteome</keyword>
<dbReference type="RefSeq" id="XP_028868326.1">
    <property type="nucleotide sequence ID" value="XM_029012493.1"/>
</dbReference>
<keyword evidence="2" id="KW-1133">Transmembrane helix</keyword>
<feature type="transmembrane region" description="Helical" evidence="2">
    <location>
        <begin position="488"/>
        <end position="508"/>
    </location>
</feature>
<feature type="region of interest" description="Disordered" evidence="1">
    <location>
        <begin position="283"/>
        <end position="302"/>
    </location>
</feature>
<proteinExistence type="predicted"/>
<dbReference type="Proteomes" id="UP000236319">
    <property type="component" value="Unassembled WGS sequence"/>
</dbReference>
<feature type="region of interest" description="Disordered" evidence="1">
    <location>
        <begin position="116"/>
        <end position="156"/>
    </location>
</feature>
<organism evidence="3 4">
    <name type="scientific">Babesia ovata</name>
    <dbReference type="NCBI Taxonomy" id="189622"/>
    <lineage>
        <taxon>Eukaryota</taxon>
        <taxon>Sar</taxon>
        <taxon>Alveolata</taxon>
        <taxon>Apicomplexa</taxon>
        <taxon>Aconoidasida</taxon>
        <taxon>Piroplasmida</taxon>
        <taxon>Babesiidae</taxon>
        <taxon>Babesia</taxon>
    </lineage>
</organism>
<dbReference type="VEuPathDB" id="PiroplasmaDB:BOVATA_035760"/>
<reference evidence="3 4" key="1">
    <citation type="journal article" date="2017" name="BMC Genomics">
        <title>Whole-genome assembly of Babesia ovata and comparative genomics between closely related pathogens.</title>
        <authorList>
            <person name="Yamagishi J."/>
            <person name="Asada M."/>
            <person name="Hakimi H."/>
            <person name="Tanaka T.Q."/>
            <person name="Sugimoto C."/>
            <person name="Kawazu S."/>
        </authorList>
    </citation>
    <scope>NUCLEOTIDE SEQUENCE [LARGE SCALE GENOMIC DNA]</scope>
    <source>
        <strain evidence="3 4">Miyake</strain>
    </source>
</reference>
<dbReference type="GeneID" id="39875853"/>
<dbReference type="OrthoDB" id="366215at2759"/>